<dbReference type="AlphaFoldDB" id="A0A2H0LZ35"/>
<dbReference type="NCBIfam" id="NF047637">
    <property type="entry name" value="lipo_CC0125"/>
    <property type="match status" value="1"/>
</dbReference>
<evidence type="ECO:0000313" key="1">
    <source>
        <dbReference type="EMBL" id="PIQ89683.1"/>
    </source>
</evidence>
<reference evidence="1 2" key="1">
    <citation type="submission" date="2017-09" db="EMBL/GenBank/DDBJ databases">
        <title>Depth-based differentiation of microbial function through sediment-hosted aquifers and enrichment of novel symbionts in the deep terrestrial subsurface.</title>
        <authorList>
            <person name="Probst A.J."/>
            <person name="Ladd B."/>
            <person name="Jarett J.K."/>
            <person name="Geller-Mcgrath D.E."/>
            <person name="Sieber C.M."/>
            <person name="Emerson J.B."/>
            <person name="Anantharaman K."/>
            <person name="Thomas B.C."/>
            <person name="Malmstrom R."/>
            <person name="Stieglmeier M."/>
            <person name="Klingl A."/>
            <person name="Woyke T."/>
            <person name="Ryan C.M."/>
            <person name="Banfield J.F."/>
        </authorList>
    </citation>
    <scope>NUCLEOTIDE SEQUENCE [LARGE SCALE GENOMIC DNA]</scope>
    <source>
        <strain evidence="1">CG11_big_fil_rev_8_21_14_0_20_42_13</strain>
    </source>
</reference>
<sequence length="157" mass="17451">MKTIKMIGITAAVLFIFTGCSSYRLSSEAKSMHVETISPNIFTVQFCGNAFMTQSEAEKYAFQRAAEAALSKGYSHFIVVEKRDDSEFCALPPKGPYDSTVPARSMESVPDEPNSFIRPNILLRIQCFSRNDELPDSAIDARQFLSENFPGLGEFGE</sequence>
<evidence type="ECO:0000313" key="2">
    <source>
        <dbReference type="Proteomes" id="UP000229641"/>
    </source>
</evidence>
<organism evidence="1 2">
    <name type="scientific">Candidatus Ghiorseimicrobium undicola</name>
    <dbReference type="NCBI Taxonomy" id="1974746"/>
    <lineage>
        <taxon>Bacteria</taxon>
        <taxon>Pseudomonadati</taxon>
        <taxon>Candidatus Omnitrophota</taxon>
        <taxon>Candidatus Ghiorseimicrobium</taxon>
    </lineage>
</organism>
<dbReference type="EMBL" id="PCWA01000026">
    <property type="protein sequence ID" value="PIQ89683.1"/>
    <property type="molecule type" value="Genomic_DNA"/>
</dbReference>
<name>A0A2H0LZ35_9BACT</name>
<dbReference type="Proteomes" id="UP000229641">
    <property type="component" value="Unassembled WGS sequence"/>
</dbReference>
<dbReference type="PROSITE" id="PS51257">
    <property type="entry name" value="PROKAR_LIPOPROTEIN"/>
    <property type="match status" value="1"/>
</dbReference>
<comment type="caution">
    <text evidence="1">The sequence shown here is derived from an EMBL/GenBank/DDBJ whole genome shotgun (WGS) entry which is preliminary data.</text>
</comment>
<proteinExistence type="predicted"/>
<gene>
    <name evidence="1" type="ORF">COV72_01855</name>
</gene>
<accession>A0A2H0LZ35</accession>
<protein>
    <submittedName>
        <fullName evidence="1">Uncharacterized protein</fullName>
    </submittedName>
</protein>